<dbReference type="Proteomes" id="UP000516260">
    <property type="component" value="Chromosome 10"/>
</dbReference>
<gene>
    <name evidence="17" type="ORF">fugu_009966</name>
</gene>
<keyword evidence="3 14" id="KW-0732">Signal</keyword>
<evidence type="ECO:0000313" key="17">
    <source>
        <dbReference type="EMBL" id="TNN02479.1"/>
    </source>
</evidence>
<evidence type="ECO:0000256" key="4">
    <source>
        <dbReference type="ARBA" id="ARBA00022737"/>
    </source>
</evidence>
<dbReference type="FunFam" id="1.10.238.10:FF:000118">
    <property type="entry name" value="Peptidylprolyl isomerase"/>
    <property type="match status" value="1"/>
</dbReference>
<feature type="chain" id="PRO_5021333281" description="peptidylprolyl isomerase" evidence="14">
    <location>
        <begin position="20"/>
        <end position="211"/>
    </location>
</feature>
<keyword evidence="10 13" id="KW-0413">Isomerase</keyword>
<accession>A0A4Z2CE60</accession>
<dbReference type="PROSITE" id="PS50059">
    <property type="entry name" value="FKBP_PPIASE"/>
    <property type="match status" value="1"/>
</dbReference>
<feature type="domain" description="PPIase FKBP-type" evidence="15">
    <location>
        <begin position="45"/>
        <end position="135"/>
    </location>
</feature>
<organism evidence="17 18">
    <name type="scientific">Takifugu bimaculatus</name>
    <dbReference type="NCBI Taxonomy" id="433685"/>
    <lineage>
        <taxon>Eukaryota</taxon>
        <taxon>Metazoa</taxon>
        <taxon>Chordata</taxon>
        <taxon>Craniata</taxon>
        <taxon>Vertebrata</taxon>
        <taxon>Euteleostomi</taxon>
        <taxon>Actinopterygii</taxon>
        <taxon>Neopterygii</taxon>
        <taxon>Teleostei</taxon>
        <taxon>Neoteleostei</taxon>
        <taxon>Acanthomorphata</taxon>
        <taxon>Eupercaria</taxon>
        <taxon>Tetraodontiformes</taxon>
        <taxon>Tetradontoidea</taxon>
        <taxon>Tetraodontidae</taxon>
        <taxon>Takifugu</taxon>
    </lineage>
</organism>
<comment type="catalytic activity">
    <reaction evidence="1 13">
        <text>[protein]-peptidylproline (omega=180) = [protein]-peptidylproline (omega=0)</text>
        <dbReference type="Rhea" id="RHEA:16237"/>
        <dbReference type="Rhea" id="RHEA-COMP:10747"/>
        <dbReference type="Rhea" id="RHEA-COMP:10748"/>
        <dbReference type="ChEBI" id="CHEBI:83833"/>
        <dbReference type="ChEBI" id="CHEBI:83834"/>
        <dbReference type="EC" id="5.2.1.8"/>
    </reaction>
</comment>
<dbReference type="Pfam" id="PF00254">
    <property type="entry name" value="FKBP_C"/>
    <property type="match status" value="1"/>
</dbReference>
<dbReference type="Pfam" id="PF13499">
    <property type="entry name" value="EF-hand_7"/>
    <property type="match status" value="1"/>
</dbReference>
<evidence type="ECO:0000313" key="18">
    <source>
        <dbReference type="Proteomes" id="UP000516260"/>
    </source>
</evidence>
<feature type="domain" description="EF-hand" evidence="16">
    <location>
        <begin position="135"/>
        <end position="170"/>
    </location>
</feature>
<dbReference type="InterPro" id="IPR011992">
    <property type="entry name" value="EF-hand-dom_pair"/>
</dbReference>
<comment type="caution">
    <text evidence="17">The sequence shown here is derived from an EMBL/GenBank/DDBJ whole genome shotgun (WGS) entry which is preliminary data.</text>
</comment>
<evidence type="ECO:0000256" key="8">
    <source>
        <dbReference type="ARBA" id="ARBA00023157"/>
    </source>
</evidence>
<evidence type="ECO:0000256" key="3">
    <source>
        <dbReference type="ARBA" id="ARBA00022729"/>
    </source>
</evidence>
<evidence type="ECO:0000256" key="14">
    <source>
        <dbReference type="SAM" id="SignalP"/>
    </source>
</evidence>
<reference evidence="17 18" key="1">
    <citation type="submission" date="2019-04" db="EMBL/GenBank/DDBJ databases">
        <title>The sequence and de novo assembly of Takifugu bimaculatus genome using PacBio and Hi-C technologies.</title>
        <authorList>
            <person name="Xu P."/>
            <person name="Liu B."/>
            <person name="Zhou Z."/>
        </authorList>
    </citation>
    <scope>NUCLEOTIDE SEQUENCE [LARGE SCALE GENOMIC DNA]</scope>
    <source>
        <strain evidence="17">TB-2018</strain>
        <tissue evidence="17">Muscle</tissue>
    </source>
</reference>
<evidence type="ECO:0000256" key="5">
    <source>
        <dbReference type="ARBA" id="ARBA00022824"/>
    </source>
</evidence>
<keyword evidence="7 13" id="KW-0697">Rotamase</keyword>
<dbReference type="InterPro" id="IPR001179">
    <property type="entry name" value="PPIase_FKBP_dom"/>
</dbReference>
<keyword evidence="4" id="KW-0677">Repeat</keyword>
<evidence type="ECO:0000256" key="9">
    <source>
        <dbReference type="ARBA" id="ARBA00023180"/>
    </source>
</evidence>
<proteinExistence type="predicted"/>
<comment type="function">
    <text evidence="11">PPIase which accelerates the folding of proteins during protein synthesis. Has a preference for substrates containing 4-hydroxylproline modifications, including type III collagen. May also target type VI and type X collagens.</text>
</comment>
<dbReference type="PANTHER" id="PTHR46222:SF1">
    <property type="entry name" value="PEPTIDYL-PROLYL CIS-TRANS ISOMERASE FKBP14"/>
    <property type="match status" value="1"/>
</dbReference>
<dbReference type="InterPro" id="IPR018247">
    <property type="entry name" value="EF_Hand_1_Ca_BS"/>
</dbReference>
<dbReference type="InterPro" id="IPR052273">
    <property type="entry name" value="PPIase_FKBP"/>
</dbReference>
<feature type="domain" description="EF-hand" evidence="16">
    <location>
        <begin position="179"/>
        <end position="211"/>
    </location>
</feature>
<evidence type="ECO:0000259" key="16">
    <source>
        <dbReference type="PROSITE" id="PS50222"/>
    </source>
</evidence>
<dbReference type="GO" id="GO:0003755">
    <property type="term" value="F:peptidyl-prolyl cis-trans isomerase activity"/>
    <property type="evidence" value="ECO:0007669"/>
    <property type="project" value="UniProtKB-KW"/>
</dbReference>
<evidence type="ECO:0000256" key="1">
    <source>
        <dbReference type="ARBA" id="ARBA00000971"/>
    </source>
</evidence>
<keyword evidence="6" id="KW-0106">Calcium</keyword>
<protein>
    <recommendedName>
        <fullName evidence="13">peptidylprolyl isomerase</fullName>
        <ecNumber evidence="13">5.2.1.8</ecNumber>
    </recommendedName>
</protein>
<dbReference type="Gene3D" id="1.10.238.10">
    <property type="entry name" value="EF-hand"/>
    <property type="match status" value="1"/>
</dbReference>
<sequence length="211" mass="24372">MIILSIFSILSSVFVFVTGRKLPEPEVQIEVLHKPFACYRKSKYGDMLLVHYDGFLESNGTLFHSSRKDGDKNPVWFTLGIKEVVKGWDKGLQNMCTGERRKLIVPPALAYGKEGKGKIPPSSTLIFDIELMDIKNGPRSHDSFKEMDANDDWKLSKEEVKEYLKKEFEKHGYSPNDTDHELMVEDIFKNEDDDKDGFISTREFVYQHDEL</sequence>
<dbReference type="SUPFAM" id="SSF54534">
    <property type="entry name" value="FKBP-like"/>
    <property type="match status" value="1"/>
</dbReference>
<keyword evidence="18" id="KW-1185">Reference proteome</keyword>
<feature type="signal peptide" evidence="14">
    <location>
        <begin position="1"/>
        <end position="19"/>
    </location>
</feature>
<dbReference type="SUPFAM" id="SSF47473">
    <property type="entry name" value="EF-hand"/>
    <property type="match status" value="1"/>
</dbReference>
<name>A0A4Z2CE60_9TELE</name>
<evidence type="ECO:0000256" key="12">
    <source>
        <dbReference type="ARBA" id="ARBA00063812"/>
    </source>
</evidence>
<dbReference type="Gene3D" id="3.10.50.40">
    <property type="match status" value="1"/>
</dbReference>
<evidence type="ECO:0000256" key="2">
    <source>
        <dbReference type="ARBA" id="ARBA00022723"/>
    </source>
</evidence>
<dbReference type="EMBL" id="SWLE01000002">
    <property type="protein sequence ID" value="TNN02479.1"/>
    <property type="molecule type" value="Genomic_DNA"/>
</dbReference>
<keyword evidence="5" id="KW-0256">Endoplasmic reticulum</keyword>
<dbReference type="EC" id="5.2.1.8" evidence="13"/>
<dbReference type="PROSITE" id="PS50222">
    <property type="entry name" value="EF_HAND_2"/>
    <property type="match status" value="2"/>
</dbReference>
<evidence type="ECO:0000256" key="10">
    <source>
        <dbReference type="ARBA" id="ARBA00023235"/>
    </source>
</evidence>
<dbReference type="AlphaFoldDB" id="A0A4Z2CE60"/>
<dbReference type="FunFam" id="3.10.50.40:FF:000006">
    <property type="entry name" value="Peptidyl-prolyl cis-trans isomerase"/>
    <property type="match status" value="1"/>
</dbReference>
<dbReference type="PROSITE" id="PS00018">
    <property type="entry name" value="EF_HAND_1"/>
    <property type="match status" value="1"/>
</dbReference>
<comment type="subunit">
    <text evidence="12">Monomer. Homodimer. Interacts with type III, type IV and type X collagens.</text>
</comment>
<evidence type="ECO:0000256" key="7">
    <source>
        <dbReference type="ARBA" id="ARBA00023110"/>
    </source>
</evidence>
<dbReference type="PANTHER" id="PTHR46222">
    <property type="entry name" value="PEPTIDYL-PROLYL CIS-TRANS ISOMERASE FKBP7/14"/>
    <property type="match status" value="1"/>
</dbReference>
<evidence type="ECO:0000256" key="13">
    <source>
        <dbReference type="PROSITE-ProRule" id="PRU00277"/>
    </source>
</evidence>
<keyword evidence="8" id="KW-1015">Disulfide bond</keyword>
<dbReference type="InterPro" id="IPR002048">
    <property type="entry name" value="EF_hand_dom"/>
</dbReference>
<dbReference type="InterPro" id="IPR046357">
    <property type="entry name" value="PPIase_dom_sf"/>
</dbReference>
<evidence type="ECO:0000256" key="6">
    <source>
        <dbReference type="ARBA" id="ARBA00022837"/>
    </source>
</evidence>
<evidence type="ECO:0000256" key="11">
    <source>
        <dbReference type="ARBA" id="ARBA00059888"/>
    </source>
</evidence>
<evidence type="ECO:0000259" key="15">
    <source>
        <dbReference type="PROSITE" id="PS50059"/>
    </source>
</evidence>
<keyword evidence="9" id="KW-0325">Glycoprotein</keyword>
<keyword evidence="2" id="KW-0479">Metal-binding</keyword>
<dbReference type="GO" id="GO:0005783">
    <property type="term" value="C:endoplasmic reticulum"/>
    <property type="evidence" value="ECO:0007669"/>
    <property type="project" value="UniProtKB-ARBA"/>
</dbReference>
<dbReference type="GO" id="GO:0005509">
    <property type="term" value="F:calcium ion binding"/>
    <property type="evidence" value="ECO:0007669"/>
    <property type="project" value="InterPro"/>
</dbReference>